<evidence type="ECO:0000313" key="7">
    <source>
        <dbReference type="Proteomes" id="UP000823388"/>
    </source>
</evidence>
<comment type="similarity">
    <text evidence="3">Belongs to the PMEI family.</text>
</comment>
<dbReference type="GO" id="GO:0004857">
    <property type="term" value="F:enzyme inhibitor activity"/>
    <property type="evidence" value="ECO:0007669"/>
    <property type="project" value="InterPro"/>
</dbReference>
<evidence type="ECO:0000256" key="1">
    <source>
        <dbReference type="ARBA" id="ARBA00022729"/>
    </source>
</evidence>
<accession>A0A8T0P8Q2</accession>
<gene>
    <name evidence="6" type="ORF">PVAP13_8NG037700</name>
</gene>
<proteinExistence type="inferred from homology"/>
<feature type="signal peptide" evidence="4">
    <location>
        <begin position="1"/>
        <end position="25"/>
    </location>
</feature>
<name>A0A8T0P8Q2_PANVG</name>
<protein>
    <recommendedName>
        <fullName evidence="5">Pectinesterase inhibitor domain-containing protein</fullName>
    </recommendedName>
</protein>
<keyword evidence="2" id="KW-1015">Disulfide bond</keyword>
<feature type="chain" id="PRO_5035928146" description="Pectinesterase inhibitor domain-containing protein" evidence="4">
    <location>
        <begin position="26"/>
        <end position="183"/>
    </location>
</feature>
<feature type="domain" description="Pectinesterase inhibitor" evidence="5">
    <location>
        <begin position="24"/>
        <end position="176"/>
    </location>
</feature>
<organism evidence="6 7">
    <name type="scientific">Panicum virgatum</name>
    <name type="common">Blackwell switchgrass</name>
    <dbReference type="NCBI Taxonomy" id="38727"/>
    <lineage>
        <taxon>Eukaryota</taxon>
        <taxon>Viridiplantae</taxon>
        <taxon>Streptophyta</taxon>
        <taxon>Embryophyta</taxon>
        <taxon>Tracheophyta</taxon>
        <taxon>Spermatophyta</taxon>
        <taxon>Magnoliopsida</taxon>
        <taxon>Liliopsida</taxon>
        <taxon>Poales</taxon>
        <taxon>Poaceae</taxon>
        <taxon>PACMAD clade</taxon>
        <taxon>Panicoideae</taxon>
        <taxon>Panicodae</taxon>
        <taxon>Paniceae</taxon>
        <taxon>Panicinae</taxon>
        <taxon>Panicum</taxon>
        <taxon>Panicum sect. Hiantes</taxon>
    </lineage>
</organism>
<dbReference type="InterPro" id="IPR035513">
    <property type="entry name" value="Invertase/methylesterase_inhib"/>
</dbReference>
<dbReference type="EMBL" id="CM029052">
    <property type="protein sequence ID" value="KAG2555646.1"/>
    <property type="molecule type" value="Genomic_DNA"/>
</dbReference>
<comment type="caution">
    <text evidence="6">The sequence shown here is derived from an EMBL/GenBank/DDBJ whole genome shotgun (WGS) entry which is preliminary data.</text>
</comment>
<dbReference type="PANTHER" id="PTHR35357">
    <property type="entry name" value="OS02G0537100 PROTEIN"/>
    <property type="match status" value="1"/>
</dbReference>
<evidence type="ECO:0000256" key="2">
    <source>
        <dbReference type="ARBA" id="ARBA00023157"/>
    </source>
</evidence>
<dbReference type="SUPFAM" id="SSF101148">
    <property type="entry name" value="Plant invertase/pectin methylesterase inhibitor"/>
    <property type="match status" value="1"/>
</dbReference>
<dbReference type="PANTHER" id="PTHR35357:SF23">
    <property type="entry name" value="PECTINESTERASE INHIBITOR DOMAIN-CONTAINING PROTEIN"/>
    <property type="match status" value="1"/>
</dbReference>
<dbReference type="SMART" id="SM00856">
    <property type="entry name" value="PMEI"/>
    <property type="match status" value="1"/>
</dbReference>
<dbReference type="Proteomes" id="UP000823388">
    <property type="component" value="Chromosome 8N"/>
</dbReference>
<dbReference type="GO" id="GO:0005576">
    <property type="term" value="C:extracellular region"/>
    <property type="evidence" value="ECO:0007669"/>
    <property type="project" value="UniProtKB-ARBA"/>
</dbReference>
<evidence type="ECO:0000256" key="3">
    <source>
        <dbReference type="ARBA" id="ARBA00038471"/>
    </source>
</evidence>
<dbReference type="AlphaFoldDB" id="A0A8T0P8Q2"/>
<sequence length="183" mass="18916">MSSSRFYLSSMMGVLLLAAAGQVSAVPYILPVCKSIGGGSSFFDVQFCLEALGSDQRTFDADMTYRNFSVVAADLLTANATSTAAKIDALLREGGGGATARCLRSCQALYGGIVQRQPGCAAAIKELRDEEAISSLEKSASAAKECEAGFRRSSVASPVAAENGNAFKLAKIAVALIKGADGQ</sequence>
<dbReference type="CDD" id="cd15795">
    <property type="entry name" value="PMEI-Pla_a_1_like"/>
    <property type="match status" value="1"/>
</dbReference>
<dbReference type="NCBIfam" id="TIGR01614">
    <property type="entry name" value="PME_inhib"/>
    <property type="match status" value="1"/>
</dbReference>
<dbReference type="Pfam" id="PF04043">
    <property type="entry name" value="PMEI"/>
    <property type="match status" value="1"/>
</dbReference>
<evidence type="ECO:0000313" key="6">
    <source>
        <dbReference type="EMBL" id="KAG2555646.1"/>
    </source>
</evidence>
<dbReference type="InterPro" id="IPR006501">
    <property type="entry name" value="Pectinesterase_inhib_dom"/>
</dbReference>
<dbReference type="FunFam" id="1.20.140.40:FF:000002">
    <property type="entry name" value="Putative invertase inhibitor"/>
    <property type="match status" value="1"/>
</dbReference>
<reference evidence="6" key="1">
    <citation type="submission" date="2020-05" db="EMBL/GenBank/DDBJ databases">
        <title>WGS assembly of Panicum virgatum.</title>
        <authorList>
            <person name="Lovell J.T."/>
            <person name="Jenkins J."/>
            <person name="Shu S."/>
            <person name="Juenger T.E."/>
            <person name="Schmutz J."/>
        </authorList>
    </citation>
    <scope>NUCLEOTIDE SEQUENCE</scope>
    <source>
        <strain evidence="6">AP13</strain>
    </source>
</reference>
<dbReference type="Gene3D" id="1.20.140.40">
    <property type="entry name" value="Invertase/pectin methylesterase inhibitor family protein"/>
    <property type="match status" value="1"/>
</dbReference>
<dbReference type="InterPro" id="IPR034088">
    <property type="entry name" value="Pla_a_1-like"/>
</dbReference>
<dbReference type="OrthoDB" id="689831at2759"/>
<evidence type="ECO:0000256" key="4">
    <source>
        <dbReference type="SAM" id="SignalP"/>
    </source>
</evidence>
<evidence type="ECO:0000259" key="5">
    <source>
        <dbReference type="SMART" id="SM00856"/>
    </source>
</evidence>
<keyword evidence="1 4" id="KW-0732">Signal</keyword>
<keyword evidence="7" id="KW-1185">Reference proteome</keyword>